<sequence>MQVFLFTVFYIAFVAVDGGKLPCRLPANYIATIGEFVNNLRTEHQVVDLMYDKTMEDEAKREKENPGYAASKGYGVIKFAGKFQDNLDEILKSSLEGESEMIHPGAERYGCWLSLRQEDCNLTVTCVINRK</sequence>
<evidence type="ECO:0000313" key="3">
    <source>
        <dbReference type="Proteomes" id="UP000252519"/>
    </source>
</evidence>
<accession>A0A368FVE6</accession>
<feature type="signal peptide" evidence="1">
    <location>
        <begin position="1"/>
        <end position="18"/>
    </location>
</feature>
<gene>
    <name evidence="2" type="ORF">ANCCAN_19393</name>
</gene>
<evidence type="ECO:0000256" key="1">
    <source>
        <dbReference type="SAM" id="SignalP"/>
    </source>
</evidence>
<proteinExistence type="predicted"/>
<dbReference type="EMBL" id="JOJR01000743">
    <property type="protein sequence ID" value="RCN34755.1"/>
    <property type="molecule type" value="Genomic_DNA"/>
</dbReference>
<organism evidence="2 3">
    <name type="scientific">Ancylostoma caninum</name>
    <name type="common">Dog hookworm</name>
    <dbReference type="NCBI Taxonomy" id="29170"/>
    <lineage>
        <taxon>Eukaryota</taxon>
        <taxon>Metazoa</taxon>
        <taxon>Ecdysozoa</taxon>
        <taxon>Nematoda</taxon>
        <taxon>Chromadorea</taxon>
        <taxon>Rhabditida</taxon>
        <taxon>Rhabditina</taxon>
        <taxon>Rhabditomorpha</taxon>
        <taxon>Strongyloidea</taxon>
        <taxon>Ancylostomatidae</taxon>
        <taxon>Ancylostomatinae</taxon>
        <taxon>Ancylostoma</taxon>
    </lineage>
</organism>
<keyword evidence="3" id="KW-1185">Reference proteome</keyword>
<dbReference type="Proteomes" id="UP000252519">
    <property type="component" value="Unassembled WGS sequence"/>
</dbReference>
<feature type="chain" id="PRO_5016918673" description="SCP domain-containing protein" evidence="1">
    <location>
        <begin position="19"/>
        <end position="131"/>
    </location>
</feature>
<evidence type="ECO:0008006" key="4">
    <source>
        <dbReference type="Google" id="ProtNLM"/>
    </source>
</evidence>
<evidence type="ECO:0000313" key="2">
    <source>
        <dbReference type="EMBL" id="RCN34755.1"/>
    </source>
</evidence>
<dbReference type="OrthoDB" id="10294612at2759"/>
<dbReference type="AlphaFoldDB" id="A0A368FVE6"/>
<protein>
    <recommendedName>
        <fullName evidence="4">SCP domain-containing protein</fullName>
    </recommendedName>
</protein>
<keyword evidence="1" id="KW-0732">Signal</keyword>
<name>A0A368FVE6_ANCCA</name>
<comment type="caution">
    <text evidence="2">The sequence shown here is derived from an EMBL/GenBank/DDBJ whole genome shotgun (WGS) entry which is preliminary data.</text>
</comment>
<reference evidence="2 3" key="1">
    <citation type="submission" date="2014-10" db="EMBL/GenBank/DDBJ databases">
        <title>Draft genome of the hookworm Ancylostoma caninum.</title>
        <authorList>
            <person name="Mitreva M."/>
        </authorList>
    </citation>
    <scope>NUCLEOTIDE SEQUENCE [LARGE SCALE GENOMIC DNA]</scope>
    <source>
        <strain evidence="2 3">Baltimore</strain>
    </source>
</reference>